<proteinExistence type="predicted"/>
<evidence type="ECO:0000313" key="2">
    <source>
        <dbReference type="Proteomes" id="UP000265520"/>
    </source>
</evidence>
<feature type="non-terminal residue" evidence="1">
    <location>
        <position position="1"/>
    </location>
</feature>
<evidence type="ECO:0000313" key="1">
    <source>
        <dbReference type="EMBL" id="MCI66147.1"/>
    </source>
</evidence>
<sequence>SRMVEEDEDRMKAVVVVDEEVE</sequence>
<keyword evidence="2" id="KW-1185">Reference proteome</keyword>
<dbReference type="AlphaFoldDB" id="A0A392U006"/>
<dbReference type="Proteomes" id="UP000265520">
    <property type="component" value="Unassembled WGS sequence"/>
</dbReference>
<name>A0A392U006_9FABA</name>
<organism evidence="1 2">
    <name type="scientific">Trifolium medium</name>
    <dbReference type="NCBI Taxonomy" id="97028"/>
    <lineage>
        <taxon>Eukaryota</taxon>
        <taxon>Viridiplantae</taxon>
        <taxon>Streptophyta</taxon>
        <taxon>Embryophyta</taxon>
        <taxon>Tracheophyta</taxon>
        <taxon>Spermatophyta</taxon>
        <taxon>Magnoliopsida</taxon>
        <taxon>eudicotyledons</taxon>
        <taxon>Gunneridae</taxon>
        <taxon>Pentapetalae</taxon>
        <taxon>rosids</taxon>
        <taxon>fabids</taxon>
        <taxon>Fabales</taxon>
        <taxon>Fabaceae</taxon>
        <taxon>Papilionoideae</taxon>
        <taxon>50 kb inversion clade</taxon>
        <taxon>NPAAA clade</taxon>
        <taxon>Hologalegina</taxon>
        <taxon>IRL clade</taxon>
        <taxon>Trifolieae</taxon>
        <taxon>Trifolium</taxon>
    </lineage>
</organism>
<reference evidence="1 2" key="1">
    <citation type="journal article" date="2018" name="Front. Plant Sci.">
        <title>Red Clover (Trifolium pratense) and Zigzag Clover (T. medium) - A Picture of Genomic Similarities and Differences.</title>
        <authorList>
            <person name="Dluhosova J."/>
            <person name="Istvanek J."/>
            <person name="Nedelnik J."/>
            <person name="Repkova J."/>
        </authorList>
    </citation>
    <scope>NUCLEOTIDE SEQUENCE [LARGE SCALE GENOMIC DNA]</scope>
    <source>
        <strain evidence="2">cv. 10/8</strain>
        <tissue evidence="1">Leaf</tissue>
    </source>
</reference>
<protein>
    <submittedName>
        <fullName evidence="1">Uncharacterized protein</fullName>
    </submittedName>
</protein>
<accession>A0A392U006</accession>
<comment type="caution">
    <text evidence="1">The sequence shown here is derived from an EMBL/GenBank/DDBJ whole genome shotgun (WGS) entry which is preliminary data.</text>
</comment>
<dbReference type="EMBL" id="LXQA010689632">
    <property type="protein sequence ID" value="MCI66147.1"/>
    <property type="molecule type" value="Genomic_DNA"/>
</dbReference>